<evidence type="ECO:0000313" key="14">
    <source>
        <dbReference type="EMBL" id="RPA58455.1"/>
    </source>
</evidence>
<feature type="binding site" evidence="11">
    <location>
        <position position="196"/>
    </location>
    <ligand>
        <name>pyridoxal 5'-phosphate</name>
        <dbReference type="ChEBI" id="CHEBI:597326"/>
    </ligand>
</feature>
<keyword evidence="15" id="KW-1185">Reference proteome</keyword>
<dbReference type="Pfam" id="PF00266">
    <property type="entry name" value="Aminotran_5"/>
    <property type="match status" value="1"/>
</dbReference>
<evidence type="ECO:0000256" key="5">
    <source>
        <dbReference type="ARBA" id="ARBA00022605"/>
    </source>
</evidence>
<gene>
    <name evidence="11 14" type="primary">serC</name>
    <name evidence="14" type="ORF">EF384_07360</name>
</gene>
<evidence type="ECO:0000256" key="12">
    <source>
        <dbReference type="RuleBase" id="RU004505"/>
    </source>
</evidence>
<dbReference type="Gene3D" id="3.90.1150.10">
    <property type="entry name" value="Aspartate Aminotransferase, domain 1"/>
    <property type="match status" value="1"/>
</dbReference>
<keyword evidence="6 11" id="KW-0808">Transferase</keyword>
<evidence type="ECO:0000256" key="4">
    <source>
        <dbReference type="ARBA" id="ARBA00022576"/>
    </source>
</evidence>
<dbReference type="PANTHER" id="PTHR43247">
    <property type="entry name" value="PHOSPHOSERINE AMINOTRANSFERASE"/>
    <property type="match status" value="1"/>
</dbReference>
<keyword evidence="7 11" id="KW-0663">Pyridoxal phosphate</keyword>
<evidence type="ECO:0000256" key="1">
    <source>
        <dbReference type="ARBA" id="ARBA00003483"/>
    </source>
</evidence>
<dbReference type="InterPro" id="IPR015421">
    <property type="entry name" value="PyrdxlP-dep_Trfase_major"/>
</dbReference>
<dbReference type="GO" id="GO:0006564">
    <property type="term" value="P:L-serine biosynthetic process"/>
    <property type="evidence" value="ECO:0007669"/>
    <property type="project" value="UniProtKB-UniRule"/>
</dbReference>
<dbReference type="NCBIfam" id="TIGR01364">
    <property type="entry name" value="serC_1"/>
    <property type="match status" value="1"/>
</dbReference>
<dbReference type="PANTHER" id="PTHR43247:SF1">
    <property type="entry name" value="PHOSPHOSERINE AMINOTRANSFERASE"/>
    <property type="match status" value="1"/>
</dbReference>
<dbReference type="InterPro" id="IPR015422">
    <property type="entry name" value="PyrdxlP-dep_Trfase_small"/>
</dbReference>
<comment type="pathway">
    <text evidence="2 11 12">Amino-acid biosynthesis; L-serine biosynthesis; L-serine from 3-phospho-D-glycerate: step 2/3.</text>
</comment>
<proteinExistence type="inferred from homology"/>
<evidence type="ECO:0000259" key="13">
    <source>
        <dbReference type="Pfam" id="PF00266"/>
    </source>
</evidence>
<dbReference type="PROSITE" id="PS00595">
    <property type="entry name" value="AA_TRANSFER_CLASS_5"/>
    <property type="match status" value="1"/>
</dbReference>
<dbReference type="UniPathway" id="UPA00135">
    <property type="reaction ID" value="UER00197"/>
</dbReference>
<feature type="binding site" evidence="11">
    <location>
        <begin position="237"/>
        <end position="238"/>
    </location>
    <ligand>
        <name>pyridoxal 5'-phosphate</name>
        <dbReference type="ChEBI" id="CHEBI:597326"/>
    </ligand>
</feature>
<comment type="catalytic activity">
    <reaction evidence="9 11">
        <text>4-(phosphooxy)-L-threonine + 2-oxoglutarate = (R)-3-hydroxy-2-oxo-4-phosphooxybutanoate + L-glutamate</text>
        <dbReference type="Rhea" id="RHEA:16573"/>
        <dbReference type="ChEBI" id="CHEBI:16810"/>
        <dbReference type="ChEBI" id="CHEBI:29985"/>
        <dbReference type="ChEBI" id="CHEBI:58452"/>
        <dbReference type="ChEBI" id="CHEBI:58538"/>
        <dbReference type="EC" id="2.6.1.52"/>
    </reaction>
</comment>
<comment type="subunit">
    <text evidence="11">Homodimer.</text>
</comment>
<feature type="modified residue" description="N6-(pyridoxal phosphate)lysine" evidence="11">
    <location>
        <position position="197"/>
    </location>
</feature>
<dbReference type="RefSeq" id="WP_123780743.1">
    <property type="nucleotide sequence ID" value="NZ_RKMG01000024.1"/>
</dbReference>
<keyword evidence="5 11" id="KW-0028">Amino-acid biosynthesis</keyword>
<dbReference type="Gene3D" id="3.40.640.10">
    <property type="entry name" value="Type I PLP-dependent aspartate aminotransferase-like (Major domain)"/>
    <property type="match status" value="1"/>
</dbReference>
<dbReference type="InterPro" id="IPR020578">
    <property type="entry name" value="Aminotrans_V_PyrdxlP_BS"/>
</dbReference>
<dbReference type="Proteomes" id="UP000273977">
    <property type="component" value="Unassembled WGS sequence"/>
</dbReference>
<dbReference type="PIRSF" id="PIRSF000525">
    <property type="entry name" value="SerC"/>
    <property type="match status" value="1"/>
</dbReference>
<evidence type="ECO:0000256" key="8">
    <source>
        <dbReference type="ARBA" id="ARBA00023299"/>
    </source>
</evidence>
<evidence type="ECO:0000256" key="3">
    <source>
        <dbReference type="ARBA" id="ARBA00006904"/>
    </source>
</evidence>
<keyword evidence="4 11" id="KW-0032">Aminotransferase</keyword>
<comment type="caution">
    <text evidence="11">Lacks conserved residue(s) required for the propagation of feature annotation.</text>
</comment>
<protein>
    <recommendedName>
        <fullName evidence="11">Phosphoserine aminotransferase</fullName>
        <ecNumber evidence="11">2.6.1.52</ecNumber>
    </recommendedName>
    <alternativeName>
        <fullName evidence="11">Phosphohydroxythreonine aminotransferase</fullName>
        <shortName evidence="11">PSAT</shortName>
    </alternativeName>
</protein>
<dbReference type="SUPFAM" id="SSF53383">
    <property type="entry name" value="PLP-dependent transferases"/>
    <property type="match status" value="1"/>
</dbReference>
<dbReference type="EMBL" id="RKMG01000024">
    <property type="protein sequence ID" value="RPA58455.1"/>
    <property type="molecule type" value="Genomic_DNA"/>
</dbReference>
<keyword evidence="11" id="KW-0963">Cytoplasm</keyword>
<feature type="binding site" evidence="11">
    <location>
        <position position="173"/>
    </location>
    <ligand>
        <name>pyridoxal 5'-phosphate</name>
        <dbReference type="ChEBI" id="CHEBI:597326"/>
    </ligand>
</feature>
<comment type="cofactor">
    <cofactor evidence="11">
        <name>pyridoxal 5'-phosphate</name>
        <dbReference type="ChEBI" id="CHEBI:597326"/>
    </cofactor>
    <text evidence="11">Binds 1 pyridoxal phosphate per subunit.</text>
</comment>
<evidence type="ECO:0000256" key="11">
    <source>
        <dbReference type="HAMAP-Rule" id="MF_00160"/>
    </source>
</evidence>
<dbReference type="EC" id="2.6.1.52" evidence="11"/>
<feature type="binding site" evidence="11">
    <location>
        <position position="101"/>
    </location>
    <ligand>
        <name>pyridoxal 5'-phosphate</name>
        <dbReference type="ChEBI" id="CHEBI:597326"/>
    </ligand>
</feature>
<evidence type="ECO:0000313" key="15">
    <source>
        <dbReference type="Proteomes" id="UP000273977"/>
    </source>
</evidence>
<feature type="domain" description="Aminotransferase class V" evidence="13">
    <location>
        <begin position="4"/>
        <end position="348"/>
    </location>
</feature>
<dbReference type="FunFam" id="3.40.640.10:FF:000010">
    <property type="entry name" value="Phosphoserine aminotransferase"/>
    <property type="match status" value="1"/>
</dbReference>
<dbReference type="GO" id="GO:0004648">
    <property type="term" value="F:O-phospho-L-serine:2-oxoglutarate aminotransferase activity"/>
    <property type="evidence" value="ECO:0007669"/>
    <property type="project" value="UniProtKB-UniRule"/>
</dbReference>
<keyword evidence="8 11" id="KW-0718">Serine biosynthesis</keyword>
<dbReference type="InterPro" id="IPR000192">
    <property type="entry name" value="Aminotrans_V_dom"/>
</dbReference>
<dbReference type="OrthoDB" id="9809412at2"/>
<evidence type="ECO:0000256" key="7">
    <source>
        <dbReference type="ARBA" id="ARBA00022898"/>
    </source>
</evidence>
<feature type="binding site" evidence="11">
    <location>
        <position position="153"/>
    </location>
    <ligand>
        <name>pyridoxal 5'-phosphate</name>
        <dbReference type="ChEBI" id="CHEBI:597326"/>
    </ligand>
</feature>
<dbReference type="HAMAP" id="MF_00160">
    <property type="entry name" value="SerC_aminotrans_5"/>
    <property type="match status" value="1"/>
</dbReference>
<comment type="subcellular location">
    <subcellularLocation>
        <location evidence="11">Cytoplasm</location>
    </subcellularLocation>
</comment>
<evidence type="ECO:0000256" key="6">
    <source>
        <dbReference type="ARBA" id="ARBA00022679"/>
    </source>
</evidence>
<evidence type="ECO:0000256" key="2">
    <source>
        <dbReference type="ARBA" id="ARBA00005099"/>
    </source>
</evidence>
<organism evidence="14 15">
    <name type="scientific">Aerococcus agrisoli</name>
    <dbReference type="NCBI Taxonomy" id="2487350"/>
    <lineage>
        <taxon>Bacteria</taxon>
        <taxon>Bacillati</taxon>
        <taxon>Bacillota</taxon>
        <taxon>Bacilli</taxon>
        <taxon>Lactobacillales</taxon>
        <taxon>Aerococcaceae</taxon>
        <taxon>Aerococcus</taxon>
    </lineage>
</organism>
<dbReference type="NCBIfam" id="NF003764">
    <property type="entry name" value="PRK05355.1"/>
    <property type="match status" value="1"/>
</dbReference>
<dbReference type="GO" id="GO:0030170">
    <property type="term" value="F:pyridoxal phosphate binding"/>
    <property type="evidence" value="ECO:0007669"/>
    <property type="project" value="UniProtKB-UniRule"/>
</dbReference>
<dbReference type="FunFam" id="3.90.1150.10:FF:000006">
    <property type="entry name" value="Phosphoserine aminotransferase"/>
    <property type="match status" value="1"/>
</dbReference>
<accession>A0A3N4G804</accession>
<name>A0A3N4G804_9LACT</name>
<reference evidence="14 15" key="1">
    <citation type="submission" date="2018-11" db="EMBL/GenBank/DDBJ databases">
        <title>Aerococcus sp. SJQ22, whole genome shotgun sequence.</title>
        <authorList>
            <person name="Sun L."/>
            <person name="Gao X."/>
            <person name="Chen W."/>
            <person name="Huang K."/>
        </authorList>
    </citation>
    <scope>NUCLEOTIDE SEQUENCE [LARGE SCALE GENOMIC DNA]</scope>
    <source>
        <strain evidence="14 15">SJQ22</strain>
    </source>
</reference>
<comment type="catalytic activity">
    <reaction evidence="10 11 12">
        <text>O-phospho-L-serine + 2-oxoglutarate = 3-phosphooxypyruvate + L-glutamate</text>
        <dbReference type="Rhea" id="RHEA:14329"/>
        <dbReference type="ChEBI" id="CHEBI:16810"/>
        <dbReference type="ChEBI" id="CHEBI:18110"/>
        <dbReference type="ChEBI" id="CHEBI:29985"/>
        <dbReference type="ChEBI" id="CHEBI:57524"/>
        <dbReference type="EC" id="2.6.1.52"/>
    </reaction>
</comment>
<feature type="binding site" evidence="11">
    <location>
        <position position="42"/>
    </location>
    <ligand>
        <name>L-glutamate</name>
        <dbReference type="ChEBI" id="CHEBI:29985"/>
    </ligand>
</feature>
<feature type="binding site" evidence="11">
    <location>
        <begin position="76"/>
        <end position="77"/>
    </location>
    <ligand>
        <name>pyridoxal 5'-phosphate</name>
        <dbReference type="ChEBI" id="CHEBI:597326"/>
    </ligand>
</feature>
<evidence type="ECO:0000256" key="10">
    <source>
        <dbReference type="ARBA" id="ARBA00049007"/>
    </source>
</evidence>
<dbReference type="InterPro" id="IPR015424">
    <property type="entry name" value="PyrdxlP-dep_Trfase"/>
</dbReference>
<comment type="similarity">
    <text evidence="3 11">Belongs to the class-V pyridoxal-phosphate-dependent aminotransferase family. SerC subfamily.</text>
</comment>
<comment type="function">
    <text evidence="1 11">Catalyzes the reversible conversion of 3-phosphohydroxypyruvate to phosphoserine and of 3-hydroxy-2-oxo-4-phosphonooxybutanoate to phosphohydroxythreonine.</text>
</comment>
<comment type="caution">
    <text evidence="14">The sequence shown here is derived from an EMBL/GenBank/DDBJ whole genome shotgun (WGS) entry which is preliminary data.</text>
</comment>
<sequence>MTTVYNFSAGPATMPKAVLEQAQAELLNYNGTEMSVMELSHRSSSFINIVERAEQQLRDIMHIPDNYKVLFLQGGGTQQFTQLPLNLAKGQKVQYVNTGSWATKAIKAAKRLEDVTVDVIASSEDNGYTSVPAFGAENVDPNAAYLYITTNETIGGVAYHDIPKFDGVTLVADMSSNITANDYKVEDFGVIFAGAQKNLGPAGVTIVIIREDLLKEDKTLPDFLSYATQADNESMLNTPPTFAIYVVGLVLDWIASRGGQEAMYANAKERANLLYDYIDNSSLFVNNVKVENRSLTNIPFLTNDPELDKQFIAEADAAGFKQLKGHRSVGGMRASLYNAFPIEGVHALIDFMKAFEAKHKA</sequence>
<dbReference type="InterPro" id="IPR022278">
    <property type="entry name" value="Pser_aminoTfrase"/>
</dbReference>
<dbReference type="AlphaFoldDB" id="A0A3N4G804"/>
<dbReference type="GO" id="GO:0005737">
    <property type="term" value="C:cytoplasm"/>
    <property type="evidence" value="ECO:0007669"/>
    <property type="project" value="UniProtKB-SubCell"/>
</dbReference>
<evidence type="ECO:0000256" key="9">
    <source>
        <dbReference type="ARBA" id="ARBA00047630"/>
    </source>
</evidence>